<accession>A0A1G4KGD2</accession>
<comment type="subcellular location">
    <subcellularLocation>
        <location evidence="1 7">Nucleus</location>
        <location evidence="1 7">Nucleolus</location>
    </subcellularLocation>
</comment>
<dbReference type="OrthoDB" id="445326at2759"/>
<protein>
    <recommendedName>
        <fullName evidence="7">U3 small nucleolar ribonucleoprotein protein MPP10</fullName>
    </recommendedName>
</protein>
<dbReference type="GO" id="GO:0005732">
    <property type="term" value="C:sno(s)RNA-containing ribonucleoprotein complex"/>
    <property type="evidence" value="ECO:0007669"/>
    <property type="project" value="UniProtKB-UniRule"/>
</dbReference>
<feature type="region of interest" description="Disordered" evidence="8">
    <location>
        <begin position="93"/>
        <end position="192"/>
    </location>
</feature>
<keyword evidence="10" id="KW-1185">Reference proteome</keyword>
<dbReference type="PANTHER" id="PTHR17039">
    <property type="entry name" value="U3 SMALL NUCLEOLAR RIBONUCLEOPROTEIN PROTEIN MPP10"/>
    <property type="match status" value="1"/>
</dbReference>
<dbReference type="PANTHER" id="PTHR17039:SF0">
    <property type="entry name" value="U3 SMALL NUCLEOLAR RIBONUCLEOPROTEIN PROTEIN MPP10"/>
    <property type="match status" value="1"/>
</dbReference>
<feature type="compositionally biased region" description="Basic and acidic residues" evidence="8">
    <location>
        <begin position="575"/>
        <end position="593"/>
    </location>
</feature>
<evidence type="ECO:0000313" key="9">
    <source>
        <dbReference type="EMBL" id="SCV03570.1"/>
    </source>
</evidence>
<dbReference type="GO" id="GO:0034457">
    <property type="term" value="C:Mpp10 complex"/>
    <property type="evidence" value="ECO:0007669"/>
    <property type="project" value="UniProtKB-UniRule"/>
</dbReference>
<feature type="compositionally biased region" description="Basic residues" evidence="8">
    <location>
        <begin position="536"/>
        <end position="547"/>
    </location>
</feature>
<feature type="compositionally biased region" description="Acidic residues" evidence="8">
    <location>
        <begin position="263"/>
        <end position="273"/>
    </location>
</feature>
<dbReference type="GO" id="GO:0032040">
    <property type="term" value="C:small-subunit processome"/>
    <property type="evidence" value="ECO:0007669"/>
    <property type="project" value="TreeGrafter"/>
</dbReference>
<feature type="region of interest" description="Disordered" evidence="8">
    <location>
        <begin position="247"/>
        <end position="273"/>
    </location>
</feature>
<name>A0A1G4KGD2_9SACH</name>
<dbReference type="EMBL" id="LT598468">
    <property type="protein sequence ID" value="SCV03570.1"/>
    <property type="molecule type" value="Genomic_DNA"/>
</dbReference>
<evidence type="ECO:0000256" key="3">
    <source>
        <dbReference type="ARBA" id="ARBA00022552"/>
    </source>
</evidence>
<organism evidence="9 10">
    <name type="scientific">Lachancea mirantina</name>
    <dbReference type="NCBI Taxonomy" id="1230905"/>
    <lineage>
        <taxon>Eukaryota</taxon>
        <taxon>Fungi</taxon>
        <taxon>Dikarya</taxon>
        <taxon>Ascomycota</taxon>
        <taxon>Saccharomycotina</taxon>
        <taxon>Saccharomycetes</taxon>
        <taxon>Saccharomycetales</taxon>
        <taxon>Saccharomycetaceae</taxon>
        <taxon>Lachancea</taxon>
    </lineage>
</organism>
<evidence type="ECO:0000256" key="8">
    <source>
        <dbReference type="SAM" id="MobiDB-lite"/>
    </source>
</evidence>
<sequence length="601" mass="67716">MPRFLNLLSKDPLAILKDDSKISDYCLDAVKQYIDFVIKEQLGDETSLQGPIDEITIDGLDSNQVWLQTKLVLHNLEPDLMESIGKYRSEIGAVRDEPNESQNDTSEIEESAISGTNEMNHSDFEEEVVEDQSSEGEDRDSDDDESADESSFENPNDDAENRLIGPKTNQEEVGDIKGVESGNPLQTDVQGVNDNFFDLDEFNRQTLRAEENDDLADSDGEEVDFFVDMNSDDDEGAIYYDDFFDKPASRRSGLQEPKPLVSDEMEEVTDENMDEIVDTTKKDLFADEENEESDHGVNDIKDSSKLSTFQRQQLQIQKQITQLEKEAIADKKWALKGEVRAHDRPDDALLTEDLEFERTSKPVPVITSEITESLEDLIRRRIKEGNFDDLEKRVVSISAVPSKERNFELSDAKSSKSLAELYEDDYKGISKEEEVSETLKLAHDEIEGLYKGLVYQLDALASAHFIPKPVQKSLEVRSQSAAINMEDAQPLTMSAASTLAPQEVYATASRREENEISLKNGMILSKEELSREDKNRLRRAAKRKRSKTHADRGAKKSKKGDVLDTLAAAKNVTLIDRKGEKRDAKGNLKKDSSSKTGNYKL</sequence>
<feature type="compositionally biased region" description="Polar residues" evidence="8">
    <location>
        <begin position="183"/>
        <end position="192"/>
    </location>
</feature>
<evidence type="ECO:0000256" key="2">
    <source>
        <dbReference type="ARBA" id="ARBA00022517"/>
    </source>
</evidence>
<comment type="function">
    <text evidence="7">Involved in nucleolar processing of pre-18S ribosomal RNA.</text>
</comment>
<evidence type="ECO:0000256" key="6">
    <source>
        <dbReference type="ARBA" id="ARBA00029455"/>
    </source>
</evidence>
<gene>
    <name evidence="9" type="ORF">LAMI_0H09230G</name>
</gene>
<evidence type="ECO:0000256" key="5">
    <source>
        <dbReference type="ARBA" id="ARBA00023274"/>
    </source>
</evidence>
<dbReference type="PIRSF" id="PIRSF017300">
    <property type="entry name" value="snoRNP_Mpp10"/>
    <property type="match status" value="1"/>
</dbReference>
<proteinExistence type="inferred from homology"/>
<reference evidence="10" key="1">
    <citation type="submission" date="2016-03" db="EMBL/GenBank/DDBJ databases">
        <authorList>
            <person name="Devillers H."/>
        </authorList>
    </citation>
    <scope>NUCLEOTIDE SEQUENCE [LARGE SCALE GENOMIC DNA]</scope>
</reference>
<keyword evidence="3 7" id="KW-0698">rRNA processing</keyword>
<dbReference type="AlphaFoldDB" id="A0A1G4KGD2"/>
<dbReference type="Proteomes" id="UP000191024">
    <property type="component" value="Chromosome H"/>
</dbReference>
<feature type="compositionally biased region" description="Acidic residues" evidence="8">
    <location>
        <begin position="124"/>
        <end position="158"/>
    </location>
</feature>
<feature type="region of interest" description="Disordered" evidence="8">
    <location>
        <begin position="527"/>
        <end position="601"/>
    </location>
</feature>
<comment type="similarity">
    <text evidence="6 7">Belongs to the MPP10 family.</text>
</comment>
<dbReference type="GO" id="GO:0006364">
    <property type="term" value="P:rRNA processing"/>
    <property type="evidence" value="ECO:0007669"/>
    <property type="project" value="UniProtKB-KW"/>
</dbReference>
<feature type="compositionally biased region" description="Basic and acidic residues" evidence="8">
    <location>
        <begin position="548"/>
        <end position="562"/>
    </location>
</feature>
<dbReference type="InterPro" id="IPR012173">
    <property type="entry name" value="Mpp10"/>
</dbReference>
<evidence type="ECO:0000256" key="7">
    <source>
        <dbReference type="PIRNR" id="PIRNR017300"/>
    </source>
</evidence>
<keyword evidence="4 7" id="KW-0539">Nucleus</keyword>
<evidence type="ECO:0000256" key="1">
    <source>
        <dbReference type="ARBA" id="ARBA00004604"/>
    </source>
</evidence>
<dbReference type="STRING" id="1230905.A0A1G4KGD2"/>
<keyword evidence="5 7" id="KW-0687">Ribonucleoprotein</keyword>
<evidence type="ECO:0000256" key="4">
    <source>
        <dbReference type="ARBA" id="ARBA00023242"/>
    </source>
</evidence>
<evidence type="ECO:0000313" key="10">
    <source>
        <dbReference type="Proteomes" id="UP000191024"/>
    </source>
</evidence>
<dbReference type="Pfam" id="PF04006">
    <property type="entry name" value="Mpp10"/>
    <property type="match status" value="1"/>
</dbReference>
<keyword evidence="2 7" id="KW-0690">Ribosome biogenesis</keyword>